<sequence>MQSTMQSTQLPFLVDDLWHIIIDILSHPPSPNDSNVEDETEDRGPPKRLHVLIHLSSTCKWLRGLLVPRIFESLYLKNTVKSALSIQAIAHGNHSACVKNLHYIGICEEDQLDSPLPEVYPPEVNNILSNLSLFPNLQHLSIDFPMDSSELWQDTFNEPFNPSREDALAQEEEDTWYGLMASSFNAIASNNPIHFHSLELHHLNVAEISTFTTPAFRTLISQLKSFNLSLEPLDNGAGWQFNWAEIFHGFADRFAPWFTDHLHSVEEFTLDPSESAVLGDSGQPYGHDISLADSNMPRLRKLTLRNIIVCVELRDFILRHLTTLEEVVLQECYAIQTWDAVTWYDLFTPLAQAFSTSSPTCLKSVKVCYDNPQDEMLDLNVEWSDPDLVARAQAKIAAEPAARAFFYGAISDKYGYLLRDSDKTLELFLRGDDARSYQDLMDVLEGNASHGGDTTVSES</sequence>
<evidence type="ECO:0000313" key="2">
    <source>
        <dbReference type="Proteomes" id="UP001610335"/>
    </source>
</evidence>
<gene>
    <name evidence="1" type="ORF">BDW59DRAFT_150950</name>
</gene>
<comment type="caution">
    <text evidence="1">The sequence shown here is derived from an EMBL/GenBank/DDBJ whole genome shotgun (WGS) entry which is preliminary data.</text>
</comment>
<dbReference type="EMBL" id="JBFXLS010000071">
    <property type="protein sequence ID" value="KAL2820260.1"/>
    <property type="molecule type" value="Genomic_DNA"/>
</dbReference>
<reference evidence="1 2" key="1">
    <citation type="submission" date="2024-07" db="EMBL/GenBank/DDBJ databases">
        <title>Section-level genome sequencing and comparative genomics of Aspergillus sections Usti and Cavernicolus.</title>
        <authorList>
            <consortium name="Lawrence Berkeley National Laboratory"/>
            <person name="Nybo J.L."/>
            <person name="Vesth T.C."/>
            <person name="Theobald S."/>
            <person name="Frisvad J.C."/>
            <person name="Larsen T.O."/>
            <person name="Kjaerboelling I."/>
            <person name="Rothschild-Mancinelli K."/>
            <person name="Lyhne E.K."/>
            <person name="Kogle M.E."/>
            <person name="Barry K."/>
            <person name="Clum A."/>
            <person name="Na H."/>
            <person name="Ledsgaard L."/>
            <person name="Lin J."/>
            <person name="Lipzen A."/>
            <person name="Kuo A."/>
            <person name="Riley R."/>
            <person name="Mondo S."/>
            <person name="LaButti K."/>
            <person name="Haridas S."/>
            <person name="Pangalinan J."/>
            <person name="Salamov A.A."/>
            <person name="Simmons B.A."/>
            <person name="Magnuson J.K."/>
            <person name="Chen J."/>
            <person name="Drula E."/>
            <person name="Henrissat B."/>
            <person name="Wiebenga A."/>
            <person name="Lubbers R.J."/>
            <person name="Gomes A.C."/>
            <person name="Makela M.R."/>
            <person name="Stajich J."/>
            <person name="Grigoriev I.V."/>
            <person name="Mortensen U.H."/>
            <person name="De vries R.P."/>
            <person name="Baker S.E."/>
            <person name="Andersen M.R."/>
        </authorList>
    </citation>
    <scope>NUCLEOTIDE SEQUENCE [LARGE SCALE GENOMIC DNA]</scope>
    <source>
        <strain evidence="1 2">CBS 600.67</strain>
    </source>
</reference>
<organism evidence="1 2">
    <name type="scientific">Aspergillus cavernicola</name>
    <dbReference type="NCBI Taxonomy" id="176166"/>
    <lineage>
        <taxon>Eukaryota</taxon>
        <taxon>Fungi</taxon>
        <taxon>Dikarya</taxon>
        <taxon>Ascomycota</taxon>
        <taxon>Pezizomycotina</taxon>
        <taxon>Eurotiomycetes</taxon>
        <taxon>Eurotiomycetidae</taxon>
        <taxon>Eurotiales</taxon>
        <taxon>Aspergillaceae</taxon>
        <taxon>Aspergillus</taxon>
        <taxon>Aspergillus subgen. Nidulantes</taxon>
    </lineage>
</organism>
<protein>
    <recommendedName>
        <fullName evidence="3">F-box domain-containing protein</fullName>
    </recommendedName>
</protein>
<proteinExistence type="predicted"/>
<accession>A0ABR4HXV6</accession>
<evidence type="ECO:0000313" key="1">
    <source>
        <dbReference type="EMBL" id="KAL2820260.1"/>
    </source>
</evidence>
<name>A0ABR4HXV6_9EURO</name>
<keyword evidence="2" id="KW-1185">Reference proteome</keyword>
<dbReference type="Proteomes" id="UP001610335">
    <property type="component" value="Unassembled WGS sequence"/>
</dbReference>
<evidence type="ECO:0008006" key="3">
    <source>
        <dbReference type="Google" id="ProtNLM"/>
    </source>
</evidence>